<dbReference type="OrthoDB" id="7357280at2"/>
<dbReference type="PROSITE" id="PS50853">
    <property type="entry name" value="FN3"/>
    <property type="match status" value="1"/>
</dbReference>
<evidence type="ECO:0000313" key="2">
    <source>
        <dbReference type="EMBL" id="KZL04535.1"/>
    </source>
</evidence>
<organism evidence="2 3">
    <name type="scientific">Pseudovibrio axinellae</name>
    <dbReference type="NCBI Taxonomy" id="989403"/>
    <lineage>
        <taxon>Bacteria</taxon>
        <taxon>Pseudomonadati</taxon>
        <taxon>Pseudomonadota</taxon>
        <taxon>Alphaproteobacteria</taxon>
        <taxon>Hyphomicrobiales</taxon>
        <taxon>Stappiaceae</taxon>
        <taxon>Pseudovibrio</taxon>
    </lineage>
</organism>
<dbReference type="InterPro" id="IPR013783">
    <property type="entry name" value="Ig-like_fold"/>
</dbReference>
<dbReference type="Proteomes" id="UP000076577">
    <property type="component" value="Unassembled WGS sequence"/>
</dbReference>
<dbReference type="SUPFAM" id="SSF49265">
    <property type="entry name" value="Fibronectin type III"/>
    <property type="match status" value="1"/>
</dbReference>
<dbReference type="STRING" id="989403.SAMN05421798_10490"/>
<feature type="domain" description="Fibronectin type-III" evidence="1">
    <location>
        <begin position="604"/>
        <end position="701"/>
    </location>
</feature>
<name>A0A165SVP7_9HYPH</name>
<comment type="caution">
    <text evidence="2">The sequence shown here is derived from an EMBL/GenBank/DDBJ whole genome shotgun (WGS) entry which is preliminary data.</text>
</comment>
<dbReference type="CDD" id="cd00063">
    <property type="entry name" value="FN3"/>
    <property type="match status" value="1"/>
</dbReference>
<dbReference type="SMART" id="SM00060">
    <property type="entry name" value="FN3"/>
    <property type="match status" value="1"/>
</dbReference>
<reference evidence="2 3" key="1">
    <citation type="journal article" date="2016" name="Front. Microbiol.">
        <title>Comparative Genomic Analysis Reveals a Diverse Repertoire of Genes Involved in Prokaryote-Eukaryote Interactions within the Pseudovibrio Genus.</title>
        <authorList>
            <person name="Romano S."/>
            <person name="Fernandez-Guerra A."/>
            <person name="Reen F.J."/>
            <person name="Glockner F.O."/>
            <person name="Crowley S.P."/>
            <person name="O'Sullivan O."/>
            <person name="Cotter P.D."/>
            <person name="Adams C."/>
            <person name="Dobson A.D."/>
            <person name="O'Gara F."/>
        </authorList>
    </citation>
    <scope>NUCLEOTIDE SEQUENCE [LARGE SCALE GENOMIC DNA]</scope>
    <source>
        <strain evidence="2 3">Ad2</strain>
    </source>
</reference>
<dbReference type="RefSeq" id="WP_068011130.1">
    <property type="nucleotide sequence ID" value="NZ_FOFM01000004.1"/>
</dbReference>
<evidence type="ECO:0000313" key="3">
    <source>
        <dbReference type="Proteomes" id="UP000076577"/>
    </source>
</evidence>
<dbReference type="InterPro" id="IPR036116">
    <property type="entry name" value="FN3_sf"/>
</dbReference>
<dbReference type="Gene3D" id="2.60.40.10">
    <property type="entry name" value="Immunoglobulins"/>
    <property type="match status" value="1"/>
</dbReference>
<accession>A0A165SVP7</accession>
<gene>
    <name evidence="2" type="ORF">PsAD2_04618</name>
</gene>
<dbReference type="PATRIC" id="fig|989403.3.peg.5058"/>
<dbReference type="AlphaFoldDB" id="A0A165SVP7"/>
<dbReference type="InterPro" id="IPR003961">
    <property type="entry name" value="FN3_dom"/>
</dbReference>
<proteinExistence type="predicted"/>
<keyword evidence="3" id="KW-1185">Reference proteome</keyword>
<evidence type="ECO:0000259" key="1">
    <source>
        <dbReference type="PROSITE" id="PS50853"/>
    </source>
</evidence>
<dbReference type="EMBL" id="LMCB01000161">
    <property type="protein sequence ID" value="KZL04535.1"/>
    <property type="molecule type" value="Genomic_DNA"/>
</dbReference>
<sequence>MVETVAFAVAWAVSNAAAGVGVAVAGQATLAAGAAALVGPALTLGLSAGVSYLGSSFFADGSEAIIPKPADGQHSIKQEIPPLSFAYGHVKKGGFYVFLEEHDGTAYSVIVLASHPIEGVEEFYLNDIRALVNDEGIVEGVDSPDAGSDKYYVNGPFHVIQLLSRNGDPVGVPYPRLPEFFPSIWGEDYRGDGLATIYMHARSADAESFTTIYPNSLPAPIPEIKGKNDIYDPRTGTRGYTENLALIYLDFLCMPFGGKQALEDFDLDSWSRAADCCGELVTNRSGELEPRYFGGIFGNFDMDPVTVQKYMAGAAELVLFETGEGKLAVHAGEWIEPDIHIQTKDIIAFSYEANLNPASRMESVRGRWTNPETGFATEDAAIFGNTNIFDGDARSETLDNPIIQRHNHCQRLQKIYYTRKRAAFVTLTVDYFAAQGLMQSRFVKVTHKPYMDGGYIEITGRPKLILRPYLRYEISGRHVPDTLFDFDAASEEGEPAALPEKIGTTPIPLPENVSVKIKADGDAVRAYATFESASNNLTYQLLSEQADGQHAVRDSALSGKLYVYSAPLIPGEYYNFKMRSLTALGVASEWTDTITLYAQSDPNPPGNPLNVSVVGDEGQAIVSWKTPNSDNFGSTAIYRGTTSNADDAEIIDHINSAASSNQDFEDTGLVAGTYYYWVSSVNRAGVGGDLVLASGSPVIVS</sequence>
<protein>
    <recommendedName>
        <fullName evidence="1">Fibronectin type-III domain-containing protein</fullName>
    </recommendedName>
</protein>